<dbReference type="PANTHER" id="PTHR30213">
    <property type="entry name" value="INNER MEMBRANE PROTEIN YHJD"/>
    <property type="match status" value="1"/>
</dbReference>
<keyword evidence="9" id="KW-1185">Reference proteome</keyword>
<evidence type="ECO:0000256" key="7">
    <source>
        <dbReference type="SAM" id="Phobius"/>
    </source>
</evidence>
<gene>
    <name evidence="8" type="ORF">G9U51_08480</name>
</gene>
<feature type="transmembrane region" description="Helical" evidence="7">
    <location>
        <begin position="268"/>
        <end position="290"/>
    </location>
</feature>
<keyword evidence="4 7" id="KW-1133">Transmembrane helix</keyword>
<comment type="caution">
    <text evidence="8">The sequence shown here is derived from an EMBL/GenBank/DDBJ whole genome shotgun (WGS) entry which is preliminary data.</text>
</comment>
<reference evidence="8" key="1">
    <citation type="submission" date="2020-03" db="EMBL/GenBank/DDBJ databases">
        <title>Draft sequencing of Calidifontibacter sp. DB0510.</title>
        <authorList>
            <person name="Kim D.-U."/>
        </authorList>
    </citation>
    <scope>NUCLEOTIDE SEQUENCE</scope>
    <source>
        <strain evidence="8">DB0510</strain>
    </source>
</reference>
<feature type="compositionally biased region" description="Basic and acidic residues" evidence="6">
    <location>
        <begin position="429"/>
        <end position="471"/>
    </location>
</feature>
<feature type="compositionally biased region" description="Polar residues" evidence="6">
    <location>
        <begin position="372"/>
        <end position="381"/>
    </location>
</feature>
<feature type="compositionally biased region" description="Basic and acidic residues" evidence="6">
    <location>
        <begin position="400"/>
        <end position="413"/>
    </location>
</feature>
<name>A0A967B6W5_9MICO</name>
<feature type="transmembrane region" description="Helical" evidence="7">
    <location>
        <begin position="112"/>
        <end position="133"/>
    </location>
</feature>
<protein>
    <submittedName>
        <fullName evidence="8">YihY family inner membrane protein</fullName>
    </submittedName>
</protein>
<dbReference type="EMBL" id="JAAOIV010000005">
    <property type="protein sequence ID" value="NHN55811.1"/>
    <property type="molecule type" value="Genomic_DNA"/>
</dbReference>
<keyword evidence="2" id="KW-1003">Cell membrane</keyword>
<organism evidence="8 9">
    <name type="scientific">Metallococcus carri</name>
    <dbReference type="NCBI Taxonomy" id="1656884"/>
    <lineage>
        <taxon>Bacteria</taxon>
        <taxon>Bacillati</taxon>
        <taxon>Actinomycetota</taxon>
        <taxon>Actinomycetes</taxon>
        <taxon>Micrococcales</taxon>
        <taxon>Dermacoccaceae</taxon>
        <taxon>Metallococcus</taxon>
    </lineage>
</organism>
<evidence type="ECO:0000256" key="1">
    <source>
        <dbReference type="ARBA" id="ARBA00004651"/>
    </source>
</evidence>
<feature type="transmembrane region" description="Helical" evidence="7">
    <location>
        <begin position="231"/>
        <end position="256"/>
    </location>
</feature>
<evidence type="ECO:0000256" key="2">
    <source>
        <dbReference type="ARBA" id="ARBA00022475"/>
    </source>
</evidence>
<dbReference type="AlphaFoldDB" id="A0A967B6W5"/>
<keyword evidence="3 7" id="KW-0812">Transmembrane</keyword>
<evidence type="ECO:0000313" key="8">
    <source>
        <dbReference type="EMBL" id="NHN55811.1"/>
    </source>
</evidence>
<comment type="subcellular location">
    <subcellularLocation>
        <location evidence="1">Cell membrane</location>
        <topology evidence="1">Multi-pass membrane protein</topology>
    </subcellularLocation>
</comment>
<sequence length="572" mass="62689">MTILHDETVERPFEDPPELTAKPDWKVAFGRARSKFSQDGCTDLAAALTYYSIQSMFPGLIAVMSLLNIFGNGKSTTTSLVASIGRIVGKDPKDLTFVTDVINNVQTTGGGVVALIIGLVGALWSASGYVGAMGRALNKIYAAQEGRKFVPLKATLLAVTAIELILIVIAMLAIVVSGSIAREIGKSIGLGDQAVMVWDIVKWPFVVLIVVAIISMLYWATPNVRKARRQLLTWGALIGFVVWVVASFALVTYIGLTKGASYQKTYGVFAGAIILLLWLWITNIALLFGAEMDAELLRTRQLKSGLPAERLVLLPLKSDAKVEKTIEKDDQLVDRAYELRLGSESDPAARSQARAGKDTGARVLGAGLGPSQHGSRATPTSPAGRRLGDGDTSTSGGSDKGGEKRSRTTGFDREAEAAAIAAARNQRREAALSEASEQRRIRERLEAQERKRQAAADKRRKEQERKEKESRGYVTAQQRWESVDAVRAQFGSGADSPSRDEVRAAREERRAAYRANQQEARKRAELAPPKPKQDKKPKKRAKSYDEEPRPLRADIEAERAQRRDAWYSDRGR</sequence>
<evidence type="ECO:0000256" key="5">
    <source>
        <dbReference type="ARBA" id="ARBA00023136"/>
    </source>
</evidence>
<evidence type="ECO:0000256" key="3">
    <source>
        <dbReference type="ARBA" id="ARBA00022692"/>
    </source>
</evidence>
<evidence type="ECO:0000313" key="9">
    <source>
        <dbReference type="Proteomes" id="UP000744769"/>
    </source>
</evidence>
<feature type="region of interest" description="Disordered" evidence="6">
    <location>
        <begin position="429"/>
        <end position="572"/>
    </location>
</feature>
<feature type="transmembrane region" description="Helical" evidence="7">
    <location>
        <begin position="200"/>
        <end position="219"/>
    </location>
</feature>
<accession>A0A967B6W5</accession>
<proteinExistence type="predicted"/>
<feature type="transmembrane region" description="Helical" evidence="7">
    <location>
        <begin position="154"/>
        <end position="180"/>
    </location>
</feature>
<dbReference type="GO" id="GO:0005886">
    <property type="term" value="C:plasma membrane"/>
    <property type="evidence" value="ECO:0007669"/>
    <property type="project" value="UniProtKB-SubCell"/>
</dbReference>
<dbReference type="InterPro" id="IPR017039">
    <property type="entry name" value="Virul_fac_BrkB"/>
</dbReference>
<feature type="compositionally biased region" description="Basic and acidic residues" evidence="6">
    <location>
        <begin position="497"/>
        <end position="511"/>
    </location>
</feature>
<keyword evidence="5 7" id="KW-0472">Membrane</keyword>
<dbReference type="Pfam" id="PF03631">
    <property type="entry name" value="Virul_fac_BrkB"/>
    <property type="match status" value="1"/>
</dbReference>
<dbReference type="PANTHER" id="PTHR30213:SF0">
    <property type="entry name" value="UPF0761 MEMBRANE PROTEIN YIHY"/>
    <property type="match status" value="1"/>
</dbReference>
<feature type="compositionally biased region" description="Basic and acidic residues" evidence="6">
    <location>
        <begin position="542"/>
        <end position="572"/>
    </location>
</feature>
<dbReference type="NCBIfam" id="TIGR00765">
    <property type="entry name" value="yihY_not_rbn"/>
    <property type="match status" value="1"/>
</dbReference>
<feature type="region of interest" description="Disordered" evidence="6">
    <location>
        <begin position="343"/>
        <end position="413"/>
    </location>
</feature>
<dbReference type="Proteomes" id="UP000744769">
    <property type="component" value="Unassembled WGS sequence"/>
</dbReference>
<evidence type="ECO:0000256" key="4">
    <source>
        <dbReference type="ARBA" id="ARBA00022989"/>
    </source>
</evidence>
<evidence type="ECO:0000256" key="6">
    <source>
        <dbReference type="SAM" id="MobiDB-lite"/>
    </source>
</evidence>
<dbReference type="RefSeq" id="WP_166195972.1">
    <property type="nucleotide sequence ID" value="NZ_JAAOIV010000005.1"/>
</dbReference>